<proteinExistence type="predicted"/>
<dbReference type="SUPFAM" id="SSF82866">
    <property type="entry name" value="Multidrug efflux transporter AcrB transmembrane domain"/>
    <property type="match status" value="2"/>
</dbReference>
<dbReference type="Gene3D" id="3.30.70.1320">
    <property type="entry name" value="Multidrug efflux transporter AcrB pore domain like"/>
    <property type="match status" value="1"/>
</dbReference>
<dbReference type="Proteomes" id="UP000095552">
    <property type="component" value="Unassembled WGS sequence"/>
</dbReference>
<dbReference type="Gene3D" id="3.30.70.1440">
    <property type="entry name" value="Multidrug efflux transporter AcrB pore domain"/>
    <property type="match status" value="1"/>
</dbReference>
<dbReference type="GO" id="GO:0005886">
    <property type="term" value="C:plasma membrane"/>
    <property type="evidence" value="ECO:0007669"/>
    <property type="project" value="TreeGrafter"/>
</dbReference>
<dbReference type="GO" id="GO:0042910">
    <property type="term" value="F:xenobiotic transmembrane transporter activity"/>
    <property type="evidence" value="ECO:0007669"/>
    <property type="project" value="TreeGrafter"/>
</dbReference>
<reference evidence="2 3" key="1">
    <citation type="submission" date="2016-08" db="EMBL/GenBank/DDBJ databases">
        <title>Draft genome of Fabibacter sp. strain SK-8.</title>
        <authorList>
            <person name="Wong S.-K."/>
            <person name="Hamasaki K."/>
            <person name="Yoshizawa S."/>
        </authorList>
    </citation>
    <scope>NUCLEOTIDE SEQUENCE [LARGE SCALE GENOMIC DNA]</scope>
    <source>
        <strain evidence="2 3">SK-8</strain>
    </source>
</reference>
<feature type="transmembrane region" description="Helical" evidence="1">
    <location>
        <begin position="349"/>
        <end position="368"/>
    </location>
</feature>
<feature type="transmembrane region" description="Helical" evidence="1">
    <location>
        <begin position="475"/>
        <end position="496"/>
    </location>
</feature>
<keyword evidence="1" id="KW-1133">Transmembrane helix</keyword>
<dbReference type="OrthoDB" id="9798415at2"/>
<feature type="transmembrane region" description="Helical" evidence="1">
    <location>
        <begin position="1102"/>
        <end position="1127"/>
    </location>
</feature>
<gene>
    <name evidence="2" type="ORF">BFP71_10380</name>
</gene>
<dbReference type="InterPro" id="IPR027463">
    <property type="entry name" value="AcrB_DN_DC_subdom"/>
</dbReference>
<dbReference type="Gene3D" id="3.30.2090.10">
    <property type="entry name" value="Multidrug efflux transporter AcrB TolC docking domain, DN and DC subdomains"/>
    <property type="match status" value="2"/>
</dbReference>
<feature type="transmembrane region" description="Helical" evidence="1">
    <location>
        <begin position="1055"/>
        <end position="1082"/>
    </location>
</feature>
<dbReference type="PANTHER" id="PTHR32063">
    <property type="match status" value="1"/>
</dbReference>
<dbReference type="Gene3D" id="3.30.70.1430">
    <property type="entry name" value="Multidrug efflux transporter AcrB pore domain"/>
    <property type="match status" value="2"/>
</dbReference>
<dbReference type="Pfam" id="PF00873">
    <property type="entry name" value="ACR_tran"/>
    <property type="match status" value="1"/>
</dbReference>
<feature type="transmembrane region" description="Helical" evidence="1">
    <location>
        <begin position="991"/>
        <end position="1016"/>
    </location>
</feature>
<dbReference type="STRING" id="1563681.BFP71_10380"/>
<dbReference type="PRINTS" id="PR00702">
    <property type="entry name" value="ACRIFLAVINRP"/>
</dbReference>
<feature type="transmembrane region" description="Helical" evidence="1">
    <location>
        <begin position="517"/>
        <end position="537"/>
    </location>
</feature>
<dbReference type="SUPFAM" id="SSF82714">
    <property type="entry name" value="Multidrug efflux transporter AcrB TolC docking domain, DN and DC subdomains"/>
    <property type="match status" value="2"/>
</dbReference>
<organism evidence="2 3">
    <name type="scientific">Roseivirga misakiensis</name>
    <dbReference type="NCBI Taxonomy" id="1563681"/>
    <lineage>
        <taxon>Bacteria</taxon>
        <taxon>Pseudomonadati</taxon>
        <taxon>Bacteroidota</taxon>
        <taxon>Cytophagia</taxon>
        <taxon>Cytophagales</taxon>
        <taxon>Roseivirgaceae</taxon>
        <taxon>Roseivirga</taxon>
    </lineage>
</organism>
<feature type="transmembrane region" description="Helical" evidence="1">
    <location>
        <begin position="938"/>
        <end position="958"/>
    </location>
</feature>
<protein>
    <submittedName>
        <fullName evidence="2">Copper transporter</fullName>
    </submittedName>
</protein>
<dbReference type="Gene3D" id="1.20.1640.10">
    <property type="entry name" value="Multidrug efflux transporter AcrB transmembrane domain"/>
    <property type="match status" value="2"/>
</dbReference>
<dbReference type="AlphaFoldDB" id="A0A1E5SLE0"/>
<dbReference type="SUPFAM" id="SSF82693">
    <property type="entry name" value="Multidrug efflux transporter AcrB pore domain, PN1, PN2, PC1 and PC2 subdomains"/>
    <property type="match status" value="2"/>
</dbReference>
<evidence type="ECO:0000256" key="1">
    <source>
        <dbReference type="SAM" id="Phobius"/>
    </source>
</evidence>
<dbReference type="RefSeq" id="WP_069835405.1">
    <property type="nucleotide sequence ID" value="NZ_MDGQ01000005.1"/>
</dbReference>
<dbReference type="EMBL" id="MDGQ01000005">
    <property type="protein sequence ID" value="OEJ99942.1"/>
    <property type="molecule type" value="Genomic_DNA"/>
</dbReference>
<feature type="transmembrane region" description="Helical" evidence="1">
    <location>
        <begin position="404"/>
        <end position="425"/>
    </location>
</feature>
<feature type="transmembrane region" description="Helical" evidence="1">
    <location>
        <begin position="25"/>
        <end position="43"/>
    </location>
</feature>
<accession>A0A1E5SLE0</accession>
<comment type="caution">
    <text evidence="2">The sequence shown here is derived from an EMBL/GenBank/DDBJ whole genome shotgun (WGS) entry which is preliminary data.</text>
</comment>
<evidence type="ECO:0000313" key="2">
    <source>
        <dbReference type="EMBL" id="OEJ99942.1"/>
    </source>
</evidence>
<feature type="transmembrane region" description="Helical" evidence="1">
    <location>
        <begin position="589"/>
        <end position="609"/>
    </location>
</feature>
<sequence>MAKENEKQIVDKEFGLTSLSLRNKITVYVLTLLIVFAGIYSYITLPKENFPEVEQPTVYVSTAHPGNSPEDIESLITRELEKEINTIEGVDNIQSTSVQDFSAIVVEFQVGVDVDEAVIDVKDAVDRAKSELPNDLKTDPNVIKFSFSENFPILNVNLTDPTKTLDELNDIAEFLEDEIEKFAQVSKVNIVGVDEKEVKIKVDPFKLEARKVTFNDIENAISSENLTLSGGNVIADGIRRNVRVIGEFDDPSQMEDIIISNENGNIVYLKDVATVEFDYKDKQNYARLDLDPVVKIDVMKRSGENLLIATDNIMALLDESVENGQIPETTKVTITNDQSKDTREQVSSLGNNIIFGVILVVTVLLFFLGTRNSLFVGMAIPLSMFMALMILGLAGITINTMTLFGLIMALGMLVDNGIVVVENVYRLMEEGLSPMAATRRGVGEVALPIISSTATTLAAFIPLAFWPGIIGEFMLYLPLTLIITLGSSLFVALVINPVFISSFMKVDGQKMYDHRKILIRSGLAIIAGLVFSFVLSVPPLGNLLMLIGVITLLNVYVLGPLSSRFQASFLPALERRYVRVLKSAVKHPFLYLGGAFMTLVISLGIFGAFQPNVLFFPENEPKYVNVFVEYPVGTDIEVTNDFSKDIEAQVLKIIEPYQSIVESVSTNVSQGAADPNDPTAVGQSEEPHKARITVNFIESKLRGDLNTKDVMNDIREQVKLQPGVTLTVDKDAAGPPTGKPINLELIGEDLQTLISLGEDVQQKIAESGIQGIEKLKSSLELGKPELVIDIDRDNARRFGLSTYSIANEIRTALFGKEVSKYKEGEDNYEINVRLNQDYRYDVDALMNKNITFRDQSSGKLVQVPISSVADVRYSSTYGSIKRKDLDRVVTLSSNVLAGANATEINDQLKLLMADYDMPAGYSYAFTGEAEEQAENMAFLAKALLIAVFMIFLIIVSQFNKITAPFIIMVSVLLSTIGVFLGLVIFNMEFVVIMTMVGIIALAGIVVNNAIVLIDFIELTRKRRRKELGIPEDGKLPMEEVVNSIIAAGKTRLRPVLLTAITTILGLVPLAVGLNIDFIGAFVSYNADFYVGGDNVIFWGPMSWTIIFGLTFATFFTLIMVPTMYLLADRVIYRIARWRGDANIIDMTQTSGGSKEVLA</sequence>
<feature type="transmembrane region" description="Helical" evidence="1">
    <location>
        <begin position="965"/>
        <end position="985"/>
    </location>
</feature>
<feature type="transmembrane region" description="Helical" evidence="1">
    <location>
        <begin position="375"/>
        <end position="398"/>
    </location>
</feature>
<keyword evidence="1" id="KW-0472">Membrane</keyword>
<feature type="transmembrane region" description="Helical" evidence="1">
    <location>
        <begin position="543"/>
        <end position="561"/>
    </location>
</feature>
<keyword evidence="3" id="KW-1185">Reference proteome</keyword>
<keyword evidence="1" id="KW-0812">Transmembrane</keyword>
<evidence type="ECO:0000313" key="3">
    <source>
        <dbReference type="Proteomes" id="UP000095552"/>
    </source>
</evidence>
<dbReference type="PANTHER" id="PTHR32063:SF0">
    <property type="entry name" value="SWARMING MOTILITY PROTEIN SWRC"/>
    <property type="match status" value="1"/>
</dbReference>
<dbReference type="InterPro" id="IPR001036">
    <property type="entry name" value="Acrflvin-R"/>
</dbReference>
<name>A0A1E5SLE0_9BACT</name>
<feature type="transmembrane region" description="Helical" evidence="1">
    <location>
        <begin position="445"/>
        <end position="469"/>
    </location>
</feature>